<keyword evidence="1" id="KW-0732">Signal</keyword>
<proteinExistence type="predicted"/>
<protein>
    <recommendedName>
        <fullName evidence="3">Lipoprotein</fullName>
    </recommendedName>
</protein>
<reference evidence="2" key="1">
    <citation type="submission" date="2019-11" db="EMBL/GenBank/DDBJ databases">
        <authorList>
            <person name="Feng L."/>
        </authorList>
    </citation>
    <scope>NUCLEOTIDE SEQUENCE</scope>
    <source>
        <strain evidence="2">CTertiumLFYP3</strain>
    </source>
</reference>
<sequence length="128" mass="15014">MKNRVKLFISILLCALFLIGCDKNDIAASEVLDLIQSDYISIEIKDKTIDAEGNQQYLIDDFIPKLSRYTLRMYDKEIPTEYSNKVYITNKDGTKIRLFDNKYIRIEDSTYEIISGSIDLDKFYQFIE</sequence>
<dbReference type="EMBL" id="CACRTO010000018">
    <property type="protein sequence ID" value="VYU22570.1"/>
    <property type="molecule type" value="Genomic_DNA"/>
</dbReference>
<feature type="chain" id="PRO_5026755482" description="Lipoprotein" evidence="1">
    <location>
        <begin position="28"/>
        <end position="128"/>
    </location>
</feature>
<dbReference type="RefSeq" id="WP_156626271.1">
    <property type="nucleotide sequence ID" value="NZ_CACRTO010000018.1"/>
</dbReference>
<accession>A0A6N3D0S8</accession>
<dbReference type="PROSITE" id="PS51257">
    <property type="entry name" value="PROKAR_LIPOPROTEIN"/>
    <property type="match status" value="1"/>
</dbReference>
<feature type="signal peptide" evidence="1">
    <location>
        <begin position="1"/>
        <end position="27"/>
    </location>
</feature>
<dbReference type="AlphaFoldDB" id="A0A6N3D0S8"/>
<evidence type="ECO:0008006" key="3">
    <source>
        <dbReference type="Google" id="ProtNLM"/>
    </source>
</evidence>
<evidence type="ECO:0000256" key="1">
    <source>
        <dbReference type="SAM" id="SignalP"/>
    </source>
</evidence>
<gene>
    <name evidence="2" type="ORF">CTLFYP3_01805</name>
</gene>
<organism evidence="2">
    <name type="scientific">Clostridium tertium</name>
    <dbReference type="NCBI Taxonomy" id="1559"/>
    <lineage>
        <taxon>Bacteria</taxon>
        <taxon>Bacillati</taxon>
        <taxon>Bacillota</taxon>
        <taxon>Clostridia</taxon>
        <taxon>Eubacteriales</taxon>
        <taxon>Clostridiaceae</taxon>
        <taxon>Clostridium</taxon>
    </lineage>
</organism>
<evidence type="ECO:0000313" key="2">
    <source>
        <dbReference type="EMBL" id="VYU22570.1"/>
    </source>
</evidence>
<name>A0A6N3D0S8_9CLOT</name>